<dbReference type="Proteomes" id="UP000029093">
    <property type="component" value="Unassembled WGS sequence"/>
</dbReference>
<dbReference type="InterPro" id="IPR021517">
    <property type="entry name" value="DUF3180"/>
</dbReference>
<proteinExistence type="predicted"/>
<evidence type="ECO:0000313" key="4">
    <source>
        <dbReference type="Proteomes" id="UP000029093"/>
    </source>
</evidence>
<evidence type="ECO:0000256" key="1">
    <source>
        <dbReference type="SAM" id="MobiDB-lite"/>
    </source>
</evidence>
<organism evidence="3 4">
    <name type="scientific">Bifidobacterium boum</name>
    <dbReference type="NCBI Taxonomy" id="78343"/>
    <lineage>
        <taxon>Bacteria</taxon>
        <taxon>Bacillati</taxon>
        <taxon>Actinomycetota</taxon>
        <taxon>Actinomycetes</taxon>
        <taxon>Bifidobacteriales</taxon>
        <taxon>Bifidobacteriaceae</taxon>
        <taxon>Bifidobacterium</taxon>
    </lineage>
</organism>
<feature type="transmembrane region" description="Helical" evidence="2">
    <location>
        <begin position="80"/>
        <end position="102"/>
    </location>
</feature>
<dbReference type="EMBL" id="JGYQ01000016">
    <property type="protein sequence ID" value="KFI46325.1"/>
    <property type="molecule type" value="Genomic_DNA"/>
</dbReference>
<feature type="compositionally biased region" description="Basic and acidic residues" evidence="1">
    <location>
        <begin position="153"/>
        <end position="166"/>
    </location>
</feature>
<feature type="region of interest" description="Disordered" evidence="1">
    <location>
        <begin position="150"/>
        <end position="190"/>
    </location>
</feature>
<sequence>MRRTPWWQYVIAVLVGCLCGLGVVKLSESLQFDMLGAPIAVSVVVLVMGLVVLALAIQVRTYSHTDPKKRTRRLDPERAVNTLILSKALGLAAAFLLGWYGVQLVSALPHGEAPYYASAIRECAIAAVVSLIDMIIGIISEWFCQLPPDEGSDNPKAKERQREQRQLARGGAAKEINPGENTLPTPHRRR</sequence>
<name>A0A086ZIH5_9BIFI</name>
<protein>
    <recommendedName>
        <fullName evidence="5">DUF3180 domain-containing protein</fullName>
    </recommendedName>
</protein>
<feature type="transmembrane region" description="Helical" evidence="2">
    <location>
        <begin position="114"/>
        <end position="136"/>
    </location>
</feature>
<keyword evidence="4" id="KW-1185">Reference proteome</keyword>
<accession>A0A086ZIH5</accession>
<keyword evidence="2" id="KW-1133">Transmembrane helix</keyword>
<dbReference type="PROSITE" id="PS51257">
    <property type="entry name" value="PROKAR_LIPOPROTEIN"/>
    <property type="match status" value="1"/>
</dbReference>
<comment type="caution">
    <text evidence="3">The sequence shown here is derived from an EMBL/GenBank/DDBJ whole genome shotgun (WGS) entry which is preliminary data.</text>
</comment>
<dbReference type="Pfam" id="PF11377">
    <property type="entry name" value="DUF3180"/>
    <property type="match status" value="1"/>
</dbReference>
<gene>
    <name evidence="3" type="ORF">BBOU_1416</name>
</gene>
<evidence type="ECO:0000256" key="2">
    <source>
        <dbReference type="SAM" id="Phobius"/>
    </source>
</evidence>
<reference evidence="3 4" key="1">
    <citation type="submission" date="2014-03" db="EMBL/GenBank/DDBJ databases">
        <title>Genomics of Bifidobacteria.</title>
        <authorList>
            <person name="Ventura M."/>
            <person name="Milani C."/>
            <person name="Lugli G.A."/>
        </authorList>
    </citation>
    <scope>NUCLEOTIDE SEQUENCE [LARGE SCALE GENOMIC DNA]</scope>
    <source>
        <strain evidence="3 4">LMG 10736</strain>
    </source>
</reference>
<keyword evidence="2" id="KW-0812">Transmembrane</keyword>
<dbReference type="AlphaFoldDB" id="A0A086ZIH5"/>
<keyword evidence="2" id="KW-0472">Membrane</keyword>
<evidence type="ECO:0000313" key="3">
    <source>
        <dbReference type="EMBL" id="KFI46325.1"/>
    </source>
</evidence>
<feature type="transmembrane region" description="Helical" evidence="2">
    <location>
        <begin position="39"/>
        <end position="59"/>
    </location>
</feature>
<evidence type="ECO:0008006" key="5">
    <source>
        <dbReference type="Google" id="ProtNLM"/>
    </source>
</evidence>